<dbReference type="GO" id="GO:0016740">
    <property type="term" value="F:transferase activity"/>
    <property type="evidence" value="ECO:0007669"/>
    <property type="project" value="UniProtKB-KW"/>
</dbReference>
<keyword evidence="3" id="KW-1185">Reference proteome</keyword>
<dbReference type="CDD" id="cd00761">
    <property type="entry name" value="Glyco_tranf_GTA_type"/>
    <property type="match status" value="1"/>
</dbReference>
<dbReference type="STRING" id="870242.cpu_24800"/>
<feature type="domain" description="Glycosyltransferase 2-like" evidence="1">
    <location>
        <begin position="6"/>
        <end position="135"/>
    </location>
</feature>
<dbReference type="RefSeq" id="WP_075860365.1">
    <property type="nucleotide sequence ID" value="NZ_BDJK01000062.1"/>
</dbReference>
<reference evidence="3" key="1">
    <citation type="submission" date="2016-12" db="EMBL/GenBank/DDBJ databases">
        <title>Draft Genome Sequences od Carboxydothermus pertinax and islandicus, Hydrogenogenic Carboxydotrophic Bacteria.</title>
        <authorList>
            <person name="Fukuyama Y."/>
            <person name="Ohmae K."/>
            <person name="Yoneda Y."/>
            <person name="Yoshida T."/>
            <person name="Sako Y."/>
        </authorList>
    </citation>
    <scope>NUCLEOTIDE SEQUENCE [LARGE SCALE GENOMIC DNA]</scope>
    <source>
        <strain evidence="3">Ug1</strain>
    </source>
</reference>
<gene>
    <name evidence="2" type="ORF">cpu_24800</name>
</gene>
<sequence>MKKILIYIPSYNRSNSLIKQLSRLKNLVYNDNVIVYISDNCSTDKDYDSVRNYCGKYNNIIYDRNPANIGGNANIAKGFLLCDKAEYIWILSDDDILKDNVFNEILNFLNYDIDILVFSHNKNIQKFNIVEYTINDIFYLFNDISCISNVIYKSELIKEYIRYAFEYMFTCFPHLAVLIKTLNERKIKAGILKREKYFEPDFLPPVEGNVGYSKSYFGFVFLAELFNDKKIKRKFIDSWISFLYLRHWFLKSRNAQTYSLLAYYYIKKNKSFFKMFDLKLIAWKILTPYYTKLKKIGKKILGNRKI</sequence>
<dbReference type="InterPro" id="IPR029044">
    <property type="entry name" value="Nucleotide-diphossugar_trans"/>
</dbReference>
<dbReference type="Gene3D" id="3.90.550.10">
    <property type="entry name" value="Spore Coat Polysaccharide Biosynthesis Protein SpsA, Chain A"/>
    <property type="match status" value="1"/>
</dbReference>
<keyword evidence="2" id="KW-0808">Transferase</keyword>
<proteinExistence type="predicted"/>
<dbReference type="OrthoDB" id="1640114at2"/>
<evidence type="ECO:0000259" key="1">
    <source>
        <dbReference type="Pfam" id="PF00535"/>
    </source>
</evidence>
<dbReference type="AlphaFoldDB" id="A0A1L8CYI0"/>
<name>A0A1L8CYI0_9THEO</name>
<protein>
    <submittedName>
        <fullName evidence="2">Protein containing Glycosyl transferase, family2 domain</fullName>
    </submittedName>
</protein>
<dbReference type="Pfam" id="PF00535">
    <property type="entry name" value="Glycos_transf_2"/>
    <property type="match status" value="1"/>
</dbReference>
<comment type="caution">
    <text evidence="2">The sequence shown here is derived from an EMBL/GenBank/DDBJ whole genome shotgun (WGS) entry which is preliminary data.</text>
</comment>
<dbReference type="InterPro" id="IPR001173">
    <property type="entry name" value="Glyco_trans_2-like"/>
</dbReference>
<dbReference type="EMBL" id="BDJK01000062">
    <property type="protein sequence ID" value="GAV23970.1"/>
    <property type="molecule type" value="Genomic_DNA"/>
</dbReference>
<evidence type="ECO:0000313" key="3">
    <source>
        <dbReference type="Proteomes" id="UP000187485"/>
    </source>
</evidence>
<evidence type="ECO:0000313" key="2">
    <source>
        <dbReference type="EMBL" id="GAV23970.1"/>
    </source>
</evidence>
<accession>A0A1L8CYI0</accession>
<dbReference type="SUPFAM" id="SSF53448">
    <property type="entry name" value="Nucleotide-diphospho-sugar transferases"/>
    <property type="match status" value="1"/>
</dbReference>
<organism evidence="2 3">
    <name type="scientific">Carboxydothermus pertinax</name>
    <dbReference type="NCBI Taxonomy" id="870242"/>
    <lineage>
        <taxon>Bacteria</taxon>
        <taxon>Bacillati</taxon>
        <taxon>Bacillota</taxon>
        <taxon>Clostridia</taxon>
        <taxon>Thermoanaerobacterales</taxon>
        <taxon>Thermoanaerobacteraceae</taxon>
        <taxon>Carboxydothermus</taxon>
    </lineage>
</organism>
<dbReference type="Proteomes" id="UP000187485">
    <property type="component" value="Unassembled WGS sequence"/>
</dbReference>